<dbReference type="OrthoDB" id="195057at2759"/>
<dbReference type="PROSITE" id="PS51257">
    <property type="entry name" value="PROKAR_LIPOPROTEIN"/>
    <property type="match status" value="1"/>
</dbReference>
<gene>
    <name evidence="17" type="ORF">Vbra_18243</name>
</gene>
<dbReference type="CDD" id="cd06160">
    <property type="entry name" value="S2P-M50_like_2"/>
    <property type="match status" value="1"/>
</dbReference>
<evidence type="ECO:0000256" key="5">
    <source>
        <dbReference type="ARBA" id="ARBA00022640"/>
    </source>
</evidence>
<feature type="transmembrane region" description="Helical" evidence="14">
    <location>
        <begin position="975"/>
        <end position="1000"/>
    </location>
</feature>
<feature type="signal peptide" evidence="15">
    <location>
        <begin position="1"/>
        <end position="31"/>
    </location>
</feature>
<proteinExistence type="inferred from homology"/>
<dbReference type="GO" id="GO:0016020">
    <property type="term" value="C:membrane"/>
    <property type="evidence" value="ECO:0007669"/>
    <property type="project" value="UniProtKB-SubCell"/>
</dbReference>
<feature type="transmembrane region" description="Helical" evidence="14">
    <location>
        <begin position="873"/>
        <end position="897"/>
    </location>
</feature>
<protein>
    <recommendedName>
        <fullName evidence="16">Peptidase M50 domain-containing protein</fullName>
    </recommendedName>
</protein>
<dbReference type="GO" id="GO:0008233">
    <property type="term" value="F:peptidase activity"/>
    <property type="evidence" value="ECO:0007669"/>
    <property type="project" value="UniProtKB-KW"/>
</dbReference>
<keyword evidence="18" id="KW-1185">Reference proteome</keyword>
<feature type="compositionally biased region" description="Pro residues" evidence="13">
    <location>
        <begin position="339"/>
        <end position="359"/>
    </location>
</feature>
<dbReference type="PANTHER" id="PTHR31412">
    <property type="entry name" value="ZINC METALLOPROTEASE EGY1"/>
    <property type="match status" value="1"/>
</dbReference>
<dbReference type="InterPro" id="IPR044838">
    <property type="entry name" value="EGY1-like"/>
</dbReference>
<feature type="compositionally biased region" description="Low complexity" evidence="13">
    <location>
        <begin position="403"/>
        <end position="415"/>
    </location>
</feature>
<feature type="transmembrane region" description="Helical" evidence="14">
    <location>
        <begin position="1012"/>
        <end position="1033"/>
    </location>
</feature>
<feature type="region of interest" description="Disordered" evidence="13">
    <location>
        <begin position="34"/>
        <end position="57"/>
    </location>
</feature>
<dbReference type="PANTHER" id="PTHR31412:SF0">
    <property type="entry name" value="ZINC METALLOPROTEASE EGY1, CHLOROPLASTIC-RELATED"/>
    <property type="match status" value="1"/>
</dbReference>
<evidence type="ECO:0000256" key="12">
    <source>
        <dbReference type="SAM" id="Coils"/>
    </source>
</evidence>
<evidence type="ECO:0000256" key="10">
    <source>
        <dbReference type="ARBA" id="ARBA00022989"/>
    </source>
</evidence>
<reference evidence="17 18" key="1">
    <citation type="submission" date="2014-11" db="EMBL/GenBank/DDBJ databases">
        <authorList>
            <person name="Zhu J."/>
            <person name="Qi W."/>
            <person name="Song R."/>
        </authorList>
    </citation>
    <scope>NUCLEOTIDE SEQUENCE [LARGE SCALE GENOMIC DNA]</scope>
</reference>
<evidence type="ECO:0000256" key="15">
    <source>
        <dbReference type="SAM" id="SignalP"/>
    </source>
</evidence>
<evidence type="ECO:0000256" key="6">
    <source>
        <dbReference type="ARBA" id="ARBA00022670"/>
    </source>
</evidence>
<name>A0A0G4GLI0_VITBC</name>
<keyword evidence="4" id="KW-0150">Chloroplast</keyword>
<feature type="region of interest" description="Disordered" evidence="13">
    <location>
        <begin position="339"/>
        <end position="479"/>
    </location>
</feature>
<accession>A0A0G4GLI0</accession>
<evidence type="ECO:0000313" key="18">
    <source>
        <dbReference type="Proteomes" id="UP000041254"/>
    </source>
</evidence>
<keyword evidence="15" id="KW-0732">Signal</keyword>
<keyword evidence="6" id="KW-0645">Protease</keyword>
<feature type="compositionally biased region" description="Low complexity" evidence="13">
    <location>
        <begin position="360"/>
        <end position="382"/>
    </location>
</feature>
<comment type="subcellular location">
    <subcellularLocation>
        <location evidence="1">Membrane</location>
        <topology evidence="1">Multi-pass membrane protein</topology>
    </subcellularLocation>
    <subcellularLocation>
        <location evidence="2">Plastid</location>
        <location evidence="2">Chloroplast</location>
    </subcellularLocation>
</comment>
<feature type="coiled-coil region" evidence="12">
    <location>
        <begin position="524"/>
        <end position="562"/>
    </location>
</feature>
<evidence type="ECO:0000256" key="2">
    <source>
        <dbReference type="ARBA" id="ARBA00004229"/>
    </source>
</evidence>
<feature type="transmembrane region" description="Helical" evidence="14">
    <location>
        <begin position="1140"/>
        <end position="1157"/>
    </location>
</feature>
<feature type="domain" description="Peptidase M50" evidence="16">
    <location>
        <begin position="925"/>
        <end position="1085"/>
    </location>
</feature>
<dbReference type="Proteomes" id="UP000041254">
    <property type="component" value="Unassembled WGS sequence"/>
</dbReference>
<evidence type="ECO:0000256" key="11">
    <source>
        <dbReference type="ARBA" id="ARBA00023136"/>
    </source>
</evidence>
<evidence type="ECO:0000256" key="7">
    <source>
        <dbReference type="ARBA" id="ARBA00022692"/>
    </source>
</evidence>
<evidence type="ECO:0000256" key="4">
    <source>
        <dbReference type="ARBA" id="ARBA00022528"/>
    </source>
</evidence>
<dbReference type="STRING" id="1169540.A0A0G4GLI0"/>
<evidence type="ECO:0000256" key="9">
    <source>
        <dbReference type="ARBA" id="ARBA00022946"/>
    </source>
</evidence>
<dbReference type="InterPro" id="IPR008915">
    <property type="entry name" value="Peptidase_M50"/>
</dbReference>
<dbReference type="VEuPathDB" id="CryptoDB:Vbra_18243"/>
<keyword evidence="8" id="KW-0378">Hydrolase</keyword>
<evidence type="ECO:0000256" key="13">
    <source>
        <dbReference type="SAM" id="MobiDB-lite"/>
    </source>
</evidence>
<evidence type="ECO:0000256" key="14">
    <source>
        <dbReference type="SAM" id="Phobius"/>
    </source>
</evidence>
<evidence type="ECO:0000256" key="8">
    <source>
        <dbReference type="ARBA" id="ARBA00022801"/>
    </source>
</evidence>
<keyword evidence="10 14" id="KW-1133">Transmembrane helix</keyword>
<keyword evidence="5" id="KW-0934">Plastid</keyword>
<evidence type="ECO:0000259" key="16">
    <source>
        <dbReference type="Pfam" id="PF02163"/>
    </source>
</evidence>
<keyword evidence="9" id="KW-0809">Transit peptide</keyword>
<evidence type="ECO:0000256" key="3">
    <source>
        <dbReference type="ARBA" id="ARBA00007931"/>
    </source>
</evidence>
<dbReference type="EMBL" id="CDMY01000708">
    <property type="protein sequence ID" value="CEM30972.1"/>
    <property type="molecule type" value="Genomic_DNA"/>
</dbReference>
<dbReference type="Pfam" id="PF02163">
    <property type="entry name" value="Peptidase_M50"/>
    <property type="match status" value="1"/>
</dbReference>
<feature type="compositionally biased region" description="Acidic residues" evidence="13">
    <location>
        <begin position="385"/>
        <end position="402"/>
    </location>
</feature>
<evidence type="ECO:0000256" key="1">
    <source>
        <dbReference type="ARBA" id="ARBA00004141"/>
    </source>
</evidence>
<evidence type="ECO:0000313" key="17">
    <source>
        <dbReference type="EMBL" id="CEM30972.1"/>
    </source>
</evidence>
<dbReference type="InParanoid" id="A0A0G4GLI0"/>
<comment type="similarity">
    <text evidence="3">Belongs to the peptidase M50B family.</text>
</comment>
<sequence length="1185" mass="128845">MKHQHLKLWQRTALLFCGLLLLLATACVTEAAQARGADSNTSNVTAGPEEGDRQHAGDTDLDQQQQLRQVPVSSSDHPASVESVEPSWVDMLTYLLEEKGGRDVPIEETFDQLLQAARQLLSRIQGSLETIREQQEVFFDCLKDLLNGLETTRLPAILKELLTTLREQAAGPVLNELARGLKNETVLSAIGRAASEISRNIESTSDLSSMEALGKITRDDKVVAALKHLNAVIEGSKIDVQLLKLFEILQSPEISACLSRLSAALRSPEVLVPLQRLWEFLLEGTSTETVQYIFQSLRETGLLVKLARLVGAVWVVLDGLVKQFSGAVASPAVVNVPPSHYPSPPSQAPPPPAPSPSPSPIQTTSSTTTTTSTTTTATTLPPESFEADEEMPIDDTSDESDDSSGGAESSLDASSGFITMPARLRRASAGPHREHHDAYAHAQPRRSPQALRRTRAVHHPLAMSAGSGPDQRRGTGGTSYLEADKEEAEASAGGGHEEGKAAQLTIEEGRGGGAVKVNNDNPEYQRMEEERQRLLMEAQRLRLEADTDAKKLEEEEKRVEEERGRRVEGVIQRLRTATALEFPAIIKSSLAAGTLTEEVFQSLVDKADNAKTPEEKEELTFLSETALRLVEENDPKLAQKIQRSLLKVRLGVDPDLKEELDKLNEPLSTSGSPTSLKKGVDELREMLEGAMNITLLNDTNGAVVKINTSIPFVTVPEAFLPTWFPISLSRDLNTEVSRDLSGYDNVQPLTKKDLKILKEEVLLFDEWFSSSTDTSRYAVLFRGSFKGEPSQIQQTFDRMLSRVEAHPELKDKVTLFLLPQRALPFEMMELEDATMDMILRGENKLNEPCMIAVSKNLLSLDKGQTKGAQNRALVFQAILLAASLFSLTSFSVATFGLNADFWSRTLAGDYGALTDCFPEVGFTFLTLLAHEVGHWLAAKKSNTKISLPFFIPSLQTGAFGAVTRLRDYPRSKKDLFDLAIAGPALGLATSLIFFVVGLALTSQGTNEAIASWPVLPAALFHNSFLLGLITDFLDKGLLAEKITTPMPVHPLVVSGFLGSIINALNFMPIGRLDGGRAATSALAAGAPLLSIVTQLAQAASGLFSGNELQLFWGILVVIFQNSPEVPAKNDFSQVDSARRTLFFVALFITLLVLVPYPDQILGGAATGGMQSMPPMGLPGLDKIGA</sequence>
<keyword evidence="12" id="KW-0175">Coiled coil</keyword>
<dbReference type="AlphaFoldDB" id="A0A0G4GLI0"/>
<feature type="chain" id="PRO_5005190172" description="Peptidase M50 domain-containing protein" evidence="15">
    <location>
        <begin position="32"/>
        <end position="1185"/>
    </location>
</feature>
<keyword evidence="11 14" id="KW-0472">Membrane</keyword>
<keyword evidence="7 14" id="KW-0812">Transmembrane</keyword>
<organism evidence="17 18">
    <name type="scientific">Vitrella brassicaformis (strain CCMP3155)</name>
    <dbReference type="NCBI Taxonomy" id="1169540"/>
    <lineage>
        <taxon>Eukaryota</taxon>
        <taxon>Sar</taxon>
        <taxon>Alveolata</taxon>
        <taxon>Colpodellida</taxon>
        <taxon>Vitrellaceae</taxon>
        <taxon>Vitrella</taxon>
    </lineage>
</organism>
<dbReference type="GO" id="GO:0009507">
    <property type="term" value="C:chloroplast"/>
    <property type="evidence" value="ECO:0007669"/>
    <property type="project" value="UniProtKB-SubCell"/>
</dbReference>
<dbReference type="GO" id="GO:0006508">
    <property type="term" value="P:proteolysis"/>
    <property type="evidence" value="ECO:0007669"/>
    <property type="project" value="UniProtKB-KW"/>
</dbReference>